<keyword evidence="10" id="KW-0175">Coiled coil</keyword>
<evidence type="ECO:0000256" key="4">
    <source>
        <dbReference type="ARBA" id="ARBA00022771"/>
    </source>
</evidence>
<evidence type="ECO:0000256" key="6">
    <source>
        <dbReference type="ARBA" id="ARBA00023015"/>
    </source>
</evidence>
<keyword evidence="3" id="KW-0479">Metal-binding</keyword>
<feature type="region of interest" description="Disordered" evidence="11">
    <location>
        <begin position="137"/>
        <end position="172"/>
    </location>
</feature>
<dbReference type="GO" id="GO:0042790">
    <property type="term" value="P:nucleolar large rRNA transcription by RNA polymerase I"/>
    <property type="evidence" value="ECO:0007669"/>
    <property type="project" value="TreeGrafter"/>
</dbReference>
<dbReference type="InterPro" id="IPR033599">
    <property type="entry name" value="TAF1B/Rrn7"/>
</dbReference>
<evidence type="ECO:0000256" key="7">
    <source>
        <dbReference type="ARBA" id="ARBA00023125"/>
    </source>
</evidence>
<feature type="region of interest" description="Disordered" evidence="11">
    <location>
        <begin position="973"/>
        <end position="1010"/>
    </location>
</feature>
<keyword evidence="9" id="KW-0539">Nucleus</keyword>
<keyword evidence="7" id="KW-0238">DNA-binding</keyword>
<feature type="coiled-coil region" evidence="10">
    <location>
        <begin position="469"/>
        <end position="548"/>
    </location>
</feature>
<feature type="coiled-coil region" evidence="10">
    <location>
        <begin position="330"/>
        <end position="357"/>
    </location>
</feature>
<evidence type="ECO:0000259" key="13">
    <source>
        <dbReference type="Pfam" id="PF20645"/>
    </source>
</evidence>
<dbReference type="GO" id="GO:0005668">
    <property type="term" value="C:RNA polymerase transcription factor SL1 complex"/>
    <property type="evidence" value="ECO:0007669"/>
    <property type="project" value="TreeGrafter"/>
</dbReference>
<dbReference type="InterPro" id="IPR048538">
    <property type="entry name" value="Rrn7_cyclin_C"/>
</dbReference>
<evidence type="ECO:0000256" key="2">
    <source>
        <dbReference type="ARBA" id="ARBA00006899"/>
    </source>
</evidence>
<dbReference type="GO" id="GO:0008270">
    <property type="term" value="F:zinc ion binding"/>
    <property type="evidence" value="ECO:0007669"/>
    <property type="project" value="UniProtKB-KW"/>
</dbReference>
<evidence type="ECO:0000313" key="14">
    <source>
        <dbReference type="EMBL" id="CAD7589277.1"/>
    </source>
</evidence>
<dbReference type="PANTHER" id="PTHR31576">
    <property type="entry name" value="TATA BOX-BINDING PROTEIN-ASSOCIATED FACTOR RNA POLYMERASE I SUBUNIT B"/>
    <property type="match status" value="1"/>
</dbReference>
<feature type="domain" description="Rrn7/TAF1B N-terminal cyclin" evidence="12">
    <location>
        <begin position="906"/>
        <end position="1086"/>
    </location>
</feature>
<dbReference type="GO" id="GO:0001164">
    <property type="term" value="F:RNA polymerase I core promoter sequence-specific DNA binding"/>
    <property type="evidence" value="ECO:0007669"/>
    <property type="project" value="InterPro"/>
</dbReference>
<dbReference type="EMBL" id="OE840020">
    <property type="protein sequence ID" value="CAD7589277.1"/>
    <property type="molecule type" value="Genomic_DNA"/>
</dbReference>
<proteinExistence type="inferred from homology"/>
<comment type="similarity">
    <text evidence="2">Belongs to the RRN7/TAF1B family.</text>
</comment>
<feature type="domain" description="Rrn7/TAF1B C-terminal cyclin" evidence="13">
    <location>
        <begin position="1125"/>
        <end position="1230"/>
    </location>
</feature>
<dbReference type="Pfam" id="PF20644">
    <property type="entry name" value="Rrn7_cyclin_N"/>
    <property type="match status" value="1"/>
</dbReference>
<evidence type="ECO:0000256" key="8">
    <source>
        <dbReference type="ARBA" id="ARBA00023163"/>
    </source>
</evidence>
<gene>
    <name evidence="14" type="ORF">TGEB3V08_LOCUS3243</name>
</gene>
<name>A0A7R9JTR4_TIMGE</name>
<dbReference type="Pfam" id="PF20645">
    <property type="entry name" value="Rrn7_cyclin_C"/>
    <property type="match status" value="1"/>
</dbReference>
<accession>A0A7R9JTR4</accession>
<keyword evidence="6" id="KW-0805">Transcription regulation</keyword>
<evidence type="ECO:0000259" key="12">
    <source>
        <dbReference type="Pfam" id="PF20644"/>
    </source>
</evidence>
<dbReference type="InterPro" id="IPR048540">
    <property type="entry name" value="Rrn7_cyclin_N"/>
</dbReference>
<evidence type="ECO:0000256" key="9">
    <source>
        <dbReference type="ARBA" id="ARBA00023242"/>
    </source>
</evidence>
<evidence type="ECO:0000256" key="11">
    <source>
        <dbReference type="SAM" id="MobiDB-lite"/>
    </source>
</evidence>
<evidence type="ECO:0000256" key="1">
    <source>
        <dbReference type="ARBA" id="ARBA00004604"/>
    </source>
</evidence>
<keyword evidence="4" id="KW-0863">Zinc-finger</keyword>
<evidence type="ECO:0000256" key="10">
    <source>
        <dbReference type="SAM" id="Coils"/>
    </source>
</evidence>
<keyword evidence="8" id="KW-0804">Transcription</keyword>
<feature type="compositionally biased region" description="Basic and acidic residues" evidence="11">
    <location>
        <begin position="983"/>
        <end position="1009"/>
    </location>
</feature>
<reference evidence="14" key="1">
    <citation type="submission" date="2020-11" db="EMBL/GenBank/DDBJ databases">
        <authorList>
            <person name="Tran Van P."/>
        </authorList>
    </citation>
    <scope>NUCLEOTIDE SEQUENCE</scope>
</reference>
<dbReference type="GO" id="GO:0070860">
    <property type="term" value="C:RNA polymerase I core factor complex"/>
    <property type="evidence" value="ECO:0007669"/>
    <property type="project" value="InterPro"/>
</dbReference>
<evidence type="ECO:0000256" key="3">
    <source>
        <dbReference type="ARBA" id="ARBA00022723"/>
    </source>
</evidence>
<protein>
    <submittedName>
        <fullName evidence="14">Uncharacterized protein</fullName>
    </submittedName>
</protein>
<feature type="compositionally biased region" description="Basic and acidic residues" evidence="11">
    <location>
        <begin position="152"/>
        <end position="165"/>
    </location>
</feature>
<dbReference type="PANTHER" id="PTHR31576:SF2">
    <property type="entry name" value="TATA BOX-BINDING PROTEIN-ASSOCIATED FACTOR RNA POLYMERASE I SUBUNIT B"/>
    <property type="match status" value="1"/>
</dbReference>
<keyword evidence="5" id="KW-0862">Zinc</keyword>
<comment type="subcellular location">
    <subcellularLocation>
        <location evidence="1">Nucleus</location>
        <location evidence="1">Nucleolus</location>
    </subcellularLocation>
</comment>
<organism evidence="14">
    <name type="scientific">Timema genevievae</name>
    <name type="common">Walking stick</name>
    <dbReference type="NCBI Taxonomy" id="629358"/>
    <lineage>
        <taxon>Eukaryota</taxon>
        <taxon>Metazoa</taxon>
        <taxon>Ecdysozoa</taxon>
        <taxon>Arthropoda</taxon>
        <taxon>Hexapoda</taxon>
        <taxon>Insecta</taxon>
        <taxon>Pterygota</taxon>
        <taxon>Neoptera</taxon>
        <taxon>Polyneoptera</taxon>
        <taxon>Phasmatodea</taxon>
        <taxon>Timematodea</taxon>
        <taxon>Timematoidea</taxon>
        <taxon>Timematidae</taxon>
        <taxon>Timema</taxon>
    </lineage>
</organism>
<sequence>MSYLRFHLRRECAPMRRWELEEELDALLEELLARRERYCRCLRTLPRCNSSSIWSYHRQLPRSHQFLYRHSPRSPQREMGKEQESCYDYCHNCLFHKPYPTLSNDYDTALGLGETCWVAMANKVADAGRAREVSGKVLQPCEESGEGEDTKEDAGYRSGPRDRWPKGRAKGHYTKPRWPRCHMFALHNMDLFTRGGGAVRIMVVGRRDFASGQAGSTTTSFHCLIQRFSHEMRLLSVARHKAHYRRMQLLQEKGIPTQAEVRNQLGSPLAEIFFSSLTEEEKVLMGVSPRLDGPEDPLWVDPNEVLMGNLVKSPPITSRHIQALTHVGIMEIGEQTIENYEQEMARSKEEAVAEAVKRTKFDDMLECREAIKCSLQEEKAATETIKEQMLAEFTKEIEEVIKTTKQEMEAMMMKQIQKEREEVALFMEDKMVLAVENTTKDVTSTLKAEEAKKMENFHKEFDIYRQMQKHETEQLLKNAEEKYQEKLENVKRETLGENLSEILRITTSEKEKFSKEKQILKAEFEQKAAQLQTNVQEEKLKILKLEEDSQRKSTETSSWQRKIKVILDEFQKFINYVHNAVEGNADYMLSEERIVKEELAQMSEPPHVFGIGSEPVVVTTTPETTSVGIETELLRVDKMVWTDFSKDFIQYAINSIQSGFIAKPSDEVGEAKDLTLVNSSEMEEYFKMSEPKEEIIEEQEPEETETKTFGTGEIHEDLREDQTPKKGERMERIRHNMEETKERIKDSQAVVPHIPDALVVRDAMMDIVRDDDDRCINEIKSEPEKQTSGQDFQYLFHERANKGIHFFNYKYEQETEKYSHTPGDFPSIFEEKAKKQILYPGEEKDFRAFYEERAEKGIEGTFKMHEYPEDTDEVFERNTKAREIREEVLEDQADYDWTTWEGYNFILKGLVDELISCGAPPNLKTVVLQLWVMYLKRLRIAFFSKKKDALPQLGFHYHAKDAQLIHGISKNRLGRKKPRKRKPVEAVSDKSDSANEFSDKDARSSDGDKSLASNVSIKNVKSKVPRAKLYDIQEKTDPRFLSRSRLVVILYLGLRLTQSDIFLGDILRWITEGVLSYHNVSHFFPNLYHIKGMDGLIFGPIVKEPTHFSLRVIGAKMAELIAVTTVPPHDILALVRRYILELQLPDQLLTYVKRLFSVSVPVLKFNTTCIPNYEARAMAFIIVVLKLLLGLDGVTEHRISVTAGKINMLLGTEEPLLFVWDDWVKYIECRKAFVSLYHFPTKHSLYRDSYLGPELYIDQQEKIEQKDDHKNEKIIIANKMNPNIVTALGWPFRKLSALYPNESESVEFLPTLTPYTSYLETIKTERFADTCPELLKLMISNLNFDSLCMYVDIALSKGINIVVLKRSAQPRFKHTELKMQMTTFDNSIKRVVILDKPRHEDLVSDVRLRQDFLGTANNLQGNRKDRTIDEFRSDVDRELNTNFSGLGASNGISDSVNHLLAGNDVGRCHTDAENKTKYKLYLPSSKYWMLQAFKSFYSSKNFDEEGATDFKISAFYVSLQLSHTGKLPPFVDEDGANICGYRHPLGNLRVTPSLLGPDGGRSWLLIVIAQSRGSQELSLRTFISSDLHSFPRTFTYFPNFGCRPFGTILETDCPELLSGDLKELCWTPPSITLPKGRSEEAPQQHF</sequence>
<feature type="compositionally biased region" description="Basic residues" evidence="11">
    <location>
        <begin position="973"/>
        <end position="982"/>
    </location>
</feature>
<evidence type="ECO:0000256" key="5">
    <source>
        <dbReference type="ARBA" id="ARBA00022833"/>
    </source>
</evidence>